<protein>
    <submittedName>
        <fullName evidence="10">Cyclic peptide transporter</fullName>
    </submittedName>
</protein>
<dbReference type="Proteomes" id="UP000069015">
    <property type="component" value="Chromosome 1"/>
</dbReference>
<dbReference type="NCBIfam" id="TIGR01194">
    <property type="entry name" value="cyc_pep_trnsptr"/>
    <property type="match status" value="1"/>
</dbReference>
<dbReference type="PROSITE" id="PS50893">
    <property type="entry name" value="ABC_TRANSPORTER_2"/>
    <property type="match status" value="1"/>
</dbReference>
<evidence type="ECO:0000259" key="9">
    <source>
        <dbReference type="PROSITE" id="PS50929"/>
    </source>
</evidence>
<keyword evidence="6 7" id="KW-0472">Membrane</keyword>
<evidence type="ECO:0000256" key="4">
    <source>
        <dbReference type="ARBA" id="ARBA00022840"/>
    </source>
</evidence>
<feature type="transmembrane region" description="Helical" evidence="7">
    <location>
        <begin position="15"/>
        <end position="37"/>
    </location>
</feature>
<dbReference type="InterPro" id="IPR003439">
    <property type="entry name" value="ABC_transporter-like_ATP-bd"/>
</dbReference>
<dbReference type="InterPro" id="IPR011527">
    <property type="entry name" value="ABC1_TM_dom"/>
</dbReference>
<name>A0A0U3HST6_9GAMM</name>
<evidence type="ECO:0000256" key="5">
    <source>
        <dbReference type="ARBA" id="ARBA00022989"/>
    </source>
</evidence>
<keyword evidence="5 7" id="KW-1133">Transmembrane helix</keyword>
<dbReference type="PANTHER" id="PTHR24221:SF654">
    <property type="entry name" value="ATP-BINDING CASSETTE SUB-FAMILY B MEMBER 6"/>
    <property type="match status" value="1"/>
</dbReference>
<dbReference type="Pfam" id="PF00664">
    <property type="entry name" value="ABC_membrane"/>
    <property type="match status" value="1"/>
</dbReference>
<feature type="transmembrane region" description="Helical" evidence="7">
    <location>
        <begin position="248"/>
        <end position="272"/>
    </location>
</feature>
<evidence type="ECO:0000256" key="1">
    <source>
        <dbReference type="ARBA" id="ARBA00004651"/>
    </source>
</evidence>
<dbReference type="Pfam" id="PF00005">
    <property type="entry name" value="ABC_tran"/>
    <property type="match status" value="1"/>
</dbReference>
<dbReference type="GO" id="GO:0005886">
    <property type="term" value="C:plasma membrane"/>
    <property type="evidence" value="ECO:0007669"/>
    <property type="project" value="UniProtKB-SubCell"/>
</dbReference>
<dbReference type="InterPro" id="IPR027417">
    <property type="entry name" value="P-loop_NTPase"/>
</dbReference>
<dbReference type="EMBL" id="CP013611">
    <property type="protein sequence ID" value="ALU44441.1"/>
    <property type="molecule type" value="Genomic_DNA"/>
</dbReference>
<dbReference type="SUPFAM" id="SSF52540">
    <property type="entry name" value="P-loop containing nucleoside triphosphate hydrolases"/>
    <property type="match status" value="1"/>
</dbReference>
<evidence type="ECO:0000256" key="6">
    <source>
        <dbReference type="ARBA" id="ARBA00023136"/>
    </source>
</evidence>
<accession>A0A0U3HST6</accession>
<gene>
    <name evidence="10" type="ORF">AT705_16805</name>
</gene>
<dbReference type="PANTHER" id="PTHR24221">
    <property type="entry name" value="ATP-BINDING CASSETTE SUB-FAMILY B"/>
    <property type="match status" value="1"/>
</dbReference>
<comment type="subcellular location">
    <subcellularLocation>
        <location evidence="1">Cell membrane</location>
        <topology evidence="1">Multi-pass membrane protein</topology>
    </subcellularLocation>
</comment>
<dbReference type="InterPro" id="IPR039421">
    <property type="entry name" value="Type_1_exporter"/>
</dbReference>
<feature type="transmembrane region" description="Helical" evidence="7">
    <location>
        <begin position="167"/>
        <end position="187"/>
    </location>
</feature>
<dbReference type="InterPro" id="IPR003593">
    <property type="entry name" value="AAA+_ATPase"/>
</dbReference>
<keyword evidence="4" id="KW-0067">ATP-binding</keyword>
<sequence length="577" mass="64689">MNLLKLFSESYPNRVFISVLLGAISGILYSGLIPFVLMSIESPTPGLQLAEVPHARYGLLEVANYKLAALFFLACTFILIMRSLSEILLQRVATDVARKLRVSFYDKISRTPLYAIEKMGSSKLVASVNLDVPRIVNGARALPLLLINLVTLVGMLGFLVYLNSEVFKMVMIAIAFGVLAYQVPMYFGNKLLTRSREYRDAIQEGVNGLLSGAKELKLDAQKRAYFHQDALLSNEKNILKNEKAAQSVLISTINFGDLICFFVIGALCFIFVNYHSISNSELVAVIMALLYVTGPIAVLLNALPQMMMATISYKKFNTLLNELPEEQIDYQISEVPSWQTLRFDNVEFAYPSDQDEAGFAVGPIDLTLKRGEIVFIVGSNGSGKSTLSKLLTLHYQAVGGHIYFDDAALNNANIESYRQGISAIYSNYYLFAKILKDLDDATMELIQHYLKLLHLDHKVTIEDGYFSTVSLSDGQRKRLALLVAFLEDKQVYLFDEWAADQDPIFKEVFYKRILPSLKAKQKLVIAITHDDKYFDLADRVIVMEGGKVVEQASYTQYFDKLQLNQSAKNDFLAEVGA</sequence>
<dbReference type="InterPro" id="IPR036640">
    <property type="entry name" value="ABC1_TM_sf"/>
</dbReference>
<dbReference type="GO" id="GO:1904680">
    <property type="term" value="F:peptide transmembrane transporter activity"/>
    <property type="evidence" value="ECO:0007669"/>
    <property type="project" value="InterPro"/>
</dbReference>
<feature type="transmembrane region" description="Helical" evidence="7">
    <location>
        <begin position="284"/>
        <end position="303"/>
    </location>
</feature>
<dbReference type="CDD" id="cd03228">
    <property type="entry name" value="ABCC_MRP_Like"/>
    <property type="match status" value="1"/>
</dbReference>
<evidence type="ECO:0000313" key="11">
    <source>
        <dbReference type="Proteomes" id="UP000069015"/>
    </source>
</evidence>
<dbReference type="SMART" id="SM00382">
    <property type="entry name" value="AAA"/>
    <property type="match status" value="1"/>
</dbReference>
<evidence type="ECO:0000256" key="7">
    <source>
        <dbReference type="SAM" id="Phobius"/>
    </source>
</evidence>
<dbReference type="GO" id="GO:0005524">
    <property type="term" value="F:ATP binding"/>
    <property type="evidence" value="ECO:0007669"/>
    <property type="project" value="UniProtKB-KW"/>
</dbReference>
<feature type="domain" description="ABC transporter" evidence="8">
    <location>
        <begin position="341"/>
        <end position="570"/>
    </location>
</feature>
<organism evidence="10 11">
    <name type="scientific">Pseudoalteromonas rubra</name>
    <dbReference type="NCBI Taxonomy" id="43658"/>
    <lineage>
        <taxon>Bacteria</taxon>
        <taxon>Pseudomonadati</taxon>
        <taxon>Pseudomonadota</taxon>
        <taxon>Gammaproteobacteria</taxon>
        <taxon>Alteromonadales</taxon>
        <taxon>Pseudoalteromonadaceae</taxon>
        <taxon>Pseudoalteromonas</taxon>
    </lineage>
</organism>
<reference evidence="10 11" key="1">
    <citation type="submission" date="2015-12" db="EMBL/GenBank/DDBJ databases">
        <title>Complete genome sequence of Pseudoalteromonas rubra SCSIO 6842, harboring a conjugative plasmid.</title>
        <authorList>
            <person name="Li B."/>
            <person name="Wang X."/>
        </authorList>
    </citation>
    <scope>NUCLEOTIDE SEQUENCE [LARGE SCALE GENOMIC DNA]</scope>
    <source>
        <strain evidence="10 11">SCSIO 6842</strain>
    </source>
</reference>
<dbReference type="InterPro" id="IPR005898">
    <property type="entry name" value="Cyc_pep_transpt_SyrD/YojI"/>
</dbReference>
<dbReference type="KEGG" id="prr:AT705_16805"/>
<keyword evidence="3" id="KW-0547">Nucleotide-binding</keyword>
<dbReference type="GO" id="GO:0140359">
    <property type="term" value="F:ABC-type transporter activity"/>
    <property type="evidence" value="ECO:0007669"/>
    <property type="project" value="InterPro"/>
</dbReference>
<evidence type="ECO:0000259" key="8">
    <source>
        <dbReference type="PROSITE" id="PS50893"/>
    </source>
</evidence>
<keyword evidence="2 7" id="KW-0812">Transmembrane</keyword>
<dbReference type="PROSITE" id="PS50929">
    <property type="entry name" value="ABC_TM1F"/>
    <property type="match status" value="1"/>
</dbReference>
<dbReference type="SUPFAM" id="SSF90123">
    <property type="entry name" value="ABC transporter transmembrane region"/>
    <property type="match status" value="1"/>
</dbReference>
<feature type="transmembrane region" description="Helical" evidence="7">
    <location>
        <begin position="57"/>
        <end position="81"/>
    </location>
</feature>
<proteinExistence type="predicted"/>
<feature type="transmembrane region" description="Helical" evidence="7">
    <location>
        <begin position="141"/>
        <end position="161"/>
    </location>
</feature>
<dbReference type="GO" id="GO:0034040">
    <property type="term" value="F:ATPase-coupled lipid transmembrane transporter activity"/>
    <property type="evidence" value="ECO:0007669"/>
    <property type="project" value="TreeGrafter"/>
</dbReference>
<feature type="domain" description="ABC transmembrane type-1" evidence="9">
    <location>
        <begin position="16"/>
        <end position="308"/>
    </location>
</feature>
<dbReference type="Gene3D" id="3.40.50.300">
    <property type="entry name" value="P-loop containing nucleotide triphosphate hydrolases"/>
    <property type="match status" value="1"/>
</dbReference>
<evidence type="ECO:0000256" key="2">
    <source>
        <dbReference type="ARBA" id="ARBA00022692"/>
    </source>
</evidence>
<dbReference type="Gene3D" id="1.20.1560.10">
    <property type="entry name" value="ABC transporter type 1, transmembrane domain"/>
    <property type="match status" value="1"/>
</dbReference>
<evidence type="ECO:0000256" key="3">
    <source>
        <dbReference type="ARBA" id="ARBA00022741"/>
    </source>
</evidence>
<evidence type="ECO:0000313" key="10">
    <source>
        <dbReference type="EMBL" id="ALU44441.1"/>
    </source>
</evidence>
<dbReference type="GO" id="GO:0016887">
    <property type="term" value="F:ATP hydrolysis activity"/>
    <property type="evidence" value="ECO:0007669"/>
    <property type="project" value="InterPro"/>
</dbReference>
<dbReference type="GO" id="GO:0015833">
    <property type="term" value="P:peptide transport"/>
    <property type="evidence" value="ECO:0007669"/>
    <property type="project" value="InterPro"/>
</dbReference>
<dbReference type="AlphaFoldDB" id="A0A0U3HST6"/>
<dbReference type="RefSeq" id="WP_058797438.1">
    <property type="nucleotide sequence ID" value="NZ_CP013611.1"/>
</dbReference>